<dbReference type="Pfam" id="PF01501">
    <property type="entry name" value="Glyco_transf_8"/>
    <property type="match status" value="1"/>
</dbReference>
<feature type="region of interest" description="Disordered" evidence="14">
    <location>
        <begin position="331"/>
        <end position="370"/>
    </location>
</feature>
<dbReference type="InterPro" id="IPR029044">
    <property type="entry name" value="Nucleotide-diphossugar_trans"/>
</dbReference>
<evidence type="ECO:0000256" key="13">
    <source>
        <dbReference type="ARBA" id="ARBA00057883"/>
    </source>
</evidence>
<comment type="subcellular location">
    <subcellularLocation>
        <location evidence="2">Cytoplasm</location>
    </subcellularLocation>
</comment>
<evidence type="ECO:0000256" key="10">
    <source>
        <dbReference type="ARBA" id="ARBA00038934"/>
    </source>
</evidence>
<gene>
    <name evidence="15" type="ORF">SAMEA4029009_CIC11G00000005576</name>
</gene>
<dbReference type="Gene3D" id="3.90.550.10">
    <property type="entry name" value="Spore Coat Polysaccharide Biosynthesis Protein SpsA, Chain A"/>
    <property type="match status" value="1"/>
</dbReference>
<evidence type="ECO:0000256" key="6">
    <source>
        <dbReference type="ARBA" id="ARBA00023056"/>
    </source>
</evidence>
<dbReference type="InterPro" id="IPR002495">
    <property type="entry name" value="Glyco_trans_8"/>
</dbReference>
<dbReference type="EC" id="2.4.1.186" evidence="10"/>
<comment type="function">
    <text evidence="13">Self-glucosylating initiator of glycogen synthesis. It catalyzes the formation of a short alpha (1,4)-glucosyl chain covalently attached via a glucose 1-O-tyrosyl linkage to internal tyrosine residues and these chains act as primers for the elongation reaction catalyzed by glycogen synthase.</text>
</comment>
<evidence type="ECO:0000256" key="5">
    <source>
        <dbReference type="ARBA" id="ARBA00022723"/>
    </source>
</evidence>
<evidence type="ECO:0000256" key="3">
    <source>
        <dbReference type="ARBA" id="ARBA00022490"/>
    </source>
</evidence>
<dbReference type="AlphaFoldDB" id="A0A1L0C1X2"/>
<keyword evidence="4" id="KW-0808">Transferase</keyword>
<dbReference type="FunFam" id="3.90.550.10:FF:000092">
    <property type="entry name" value="Glycogenin 2"/>
    <property type="match status" value="1"/>
</dbReference>
<evidence type="ECO:0000256" key="12">
    <source>
        <dbReference type="ARBA" id="ARBA00052293"/>
    </source>
</evidence>
<feature type="compositionally biased region" description="Basic and acidic residues" evidence="14">
    <location>
        <begin position="361"/>
        <end position="370"/>
    </location>
</feature>
<comment type="similarity">
    <text evidence="9">Belongs to the glycosyltransferase 8 family. Glycogenin subfamily.</text>
</comment>
<keyword evidence="5" id="KW-0479">Metal-binding</keyword>
<accession>A0A1L0C1X2</accession>
<dbReference type="GO" id="GO:0005978">
    <property type="term" value="P:glycogen biosynthetic process"/>
    <property type="evidence" value="ECO:0007669"/>
    <property type="project" value="UniProtKB-KW"/>
</dbReference>
<sequence length="384" mass="43966">MKAYVTLLTSESYVPGALTLAKTLKQLKTENKLAVLLDLSLISGHSMALINKAFDDVIQINDQKLTAPLEKVAAKLGREELAVTYSKILLWNLDKYDQIIYLDADTLPLNNLDHLFAKYESLPATEIVASPDIGWPDIFNSGVLILKPSKPVFDKLIEHSETQDASFDGADQGLLNEFFHLQDKGHTWKRLPFVYNVTPSAHYQYRPALTRFFSEINLVHFIGGQKPWQDKSAEKDPFQQLWWEKFNSFFTKEHDRIKLLSTLPTEGYNLKFTKLVNEWDKVKEETHLPHLDELSLGDATKLFPWEHREQFAPTRVFNKVDVASETGSVKSKKVALEDPSPASQSKTQPLNQKYDQFTNKTKFDPERSLEEVSQIPLKMLSKKK</sequence>
<dbReference type="GO" id="GO:0008466">
    <property type="term" value="F:glycogenin glucosyltransferase activity"/>
    <property type="evidence" value="ECO:0007669"/>
    <property type="project" value="UniProtKB-EC"/>
</dbReference>
<keyword evidence="8" id="KW-0464">Manganese</keyword>
<evidence type="ECO:0000256" key="7">
    <source>
        <dbReference type="ARBA" id="ARBA00023180"/>
    </source>
</evidence>
<dbReference type="EMBL" id="LT635768">
    <property type="protein sequence ID" value="SGZ56746.1"/>
    <property type="molecule type" value="Genomic_DNA"/>
</dbReference>
<dbReference type="InterPro" id="IPR050587">
    <property type="entry name" value="GNT1/Glycosyltrans_8"/>
</dbReference>
<evidence type="ECO:0000256" key="2">
    <source>
        <dbReference type="ARBA" id="ARBA00004496"/>
    </source>
</evidence>
<evidence type="ECO:0000256" key="1">
    <source>
        <dbReference type="ARBA" id="ARBA00001936"/>
    </source>
</evidence>
<dbReference type="GO" id="GO:0005737">
    <property type="term" value="C:cytoplasm"/>
    <property type="evidence" value="ECO:0007669"/>
    <property type="project" value="UniProtKB-SubCell"/>
</dbReference>
<evidence type="ECO:0000256" key="14">
    <source>
        <dbReference type="SAM" id="MobiDB-lite"/>
    </source>
</evidence>
<dbReference type="GO" id="GO:0046872">
    <property type="term" value="F:metal ion binding"/>
    <property type="evidence" value="ECO:0007669"/>
    <property type="project" value="UniProtKB-KW"/>
</dbReference>
<keyword evidence="3" id="KW-0963">Cytoplasm</keyword>
<comment type="catalytic activity">
    <reaction evidence="12">
        <text>L-tyrosyl-[glycogenin] + UDP-alpha-D-glucose = alpha-D-glucosyl-L-tyrosyl-[glycogenin] + UDP + H(+)</text>
        <dbReference type="Rhea" id="RHEA:23360"/>
        <dbReference type="Rhea" id="RHEA-COMP:14604"/>
        <dbReference type="Rhea" id="RHEA-COMP:14605"/>
        <dbReference type="ChEBI" id="CHEBI:15378"/>
        <dbReference type="ChEBI" id="CHEBI:46858"/>
        <dbReference type="ChEBI" id="CHEBI:58223"/>
        <dbReference type="ChEBI" id="CHEBI:58885"/>
        <dbReference type="ChEBI" id="CHEBI:140573"/>
        <dbReference type="EC" id="2.4.1.186"/>
    </reaction>
</comment>
<name>A0A1L0C1X2_9ASCO</name>
<dbReference type="SUPFAM" id="SSF53448">
    <property type="entry name" value="Nucleotide-diphospho-sugar transferases"/>
    <property type="match status" value="1"/>
</dbReference>
<proteinExistence type="inferred from homology"/>
<dbReference type="Proteomes" id="UP000182259">
    <property type="component" value="Chromosome V"/>
</dbReference>
<evidence type="ECO:0000256" key="9">
    <source>
        <dbReference type="ARBA" id="ARBA00038162"/>
    </source>
</evidence>
<evidence type="ECO:0000313" key="15">
    <source>
        <dbReference type="EMBL" id="SGZ56746.1"/>
    </source>
</evidence>
<keyword evidence="6" id="KW-0320">Glycogen biosynthesis</keyword>
<dbReference type="PANTHER" id="PTHR11183">
    <property type="entry name" value="GLYCOGENIN SUBFAMILY MEMBER"/>
    <property type="match status" value="1"/>
</dbReference>
<evidence type="ECO:0000256" key="8">
    <source>
        <dbReference type="ARBA" id="ARBA00023211"/>
    </source>
</evidence>
<feature type="compositionally biased region" description="Polar residues" evidence="14">
    <location>
        <begin position="341"/>
        <end position="360"/>
    </location>
</feature>
<keyword evidence="7" id="KW-0325">Glycoprotein</keyword>
<evidence type="ECO:0000313" key="16">
    <source>
        <dbReference type="Proteomes" id="UP000182259"/>
    </source>
</evidence>
<comment type="cofactor">
    <cofactor evidence="1">
        <name>Mn(2+)</name>
        <dbReference type="ChEBI" id="CHEBI:29035"/>
    </cofactor>
</comment>
<comment type="catalytic activity">
    <reaction evidence="11">
        <text>[1,4-alpha-D-glucosyl](n)-L-tyrosyl-[glycogenin] + UDP-alpha-D-glucose = [1,4-alpha-D-glucosyl](n+1)-L-tyrosyl-[glycogenin] + UDP + H(+)</text>
        <dbReference type="Rhea" id="RHEA:56560"/>
        <dbReference type="Rhea" id="RHEA-COMP:14606"/>
        <dbReference type="Rhea" id="RHEA-COMP:14607"/>
        <dbReference type="ChEBI" id="CHEBI:15378"/>
        <dbReference type="ChEBI" id="CHEBI:58223"/>
        <dbReference type="ChEBI" id="CHEBI:58885"/>
        <dbReference type="ChEBI" id="CHEBI:140574"/>
        <dbReference type="EC" id="2.4.1.186"/>
    </reaction>
</comment>
<dbReference type="CDD" id="cd02537">
    <property type="entry name" value="GT8_Glycogenin"/>
    <property type="match status" value="1"/>
</dbReference>
<evidence type="ECO:0000256" key="4">
    <source>
        <dbReference type="ARBA" id="ARBA00022679"/>
    </source>
</evidence>
<organism evidence="15 16">
    <name type="scientific">Sungouiella intermedia</name>
    <dbReference type="NCBI Taxonomy" id="45354"/>
    <lineage>
        <taxon>Eukaryota</taxon>
        <taxon>Fungi</taxon>
        <taxon>Dikarya</taxon>
        <taxon>Ascomycota</taxon>
        <taxon>Saccharomycotina</taxon>
        <taxon>Pichiomycetes</taxon>
        <taxon>Metschnikowiaceae</taxon>
        <taxon>Sungouiella</taxon>
    </lineage>
</organism>
<reference evidence="15 16" key="1">
    <citation type="submission" date="2016-10" db="EMBL/GenBank/DDBJ databases">
        <authorList>
            <person name="de Groot N.N."/>
        </authorList>
    </citation>
    <scope>NUCLEOTIDE SEQUENCE [LARGE SCALE GENOMIC DNA]</scope>
    <source>
        <strain evidence="15 16">PYCC 4715</strain>
    </source>
</reference>
<protein>
    <recommendedName>
        <fullName evidence="10">glycogenin glucosyltransferase</fullName>
        <ecNumber evidence="10">2.4.1.186</ecNumber>
    </recommendedName>
</protein>
<evidence type="ECO:0000256" key="11">
    <source>
        <dbReference type="ARBA" id="ARBA00050886"/>
    </source>
</evidence>